<reference evidence="1" key="2">
    <citation type="journal article" date="2015" name="Data Brief">
        <title>Shoot transcriptome of the giant reed, Arundo donax.</title>
        <authorList>
            <person name="Barrero R.A."/>
            <person name="Guerrero F.D."/>
            <person name="Moolhuijzen P."/>
            <person name="Goolsby J.A."/>
            <person name="Tidwell J."/>
            <person name="Bellgard S.E."/>
            <person name="Bellgard M.I."/>
        </authorList>
    </citation>
    <scope>NUCLEOTIDE SEQUENCE</scope>
    <source>
        <tissue evidence="1">Shoot tissue taken approximately 20 cm above the soil surface</tissue>
    </source>
</reference>
<dbReference type="AlphaFoldDB" id="A0A0A9EP86"/>
<evidence type="ECO:0000313" key="1">
    <source>
        <dbReference type="EMBL" id="JAE01922.1"/>
    </source>
</evidence>
<proteinExistence type="predicted"/>
<protein>
    <submittedName>
        <fullName evidence="1">Uncharacterized protein</fullName>
    </submittedName>
</protein>
<name>A0A0A9EP86_ARUDO</name>
<reference evidence="1" key="1">
    <citation type="submission" date="2014-09" db="EMBL/GenBank/DDBJ databases">
        <authorList>
            <person name="Magalhaes I.L.F."/>
            <person name="Oliveira U."/>
            <person name="Santos F.R."/>
            <person name="Vidigal T.H.D.A."/>
            <person name="Brescovit A.D."/>
            <person name="Santos A.J."/>
        </authorList>
    </citation>
    <scope>NUCLEOTIDE SEQUENCE</scope>
    <source>
        <tissue evidence="1">Shoot tissue taken approximately 20 cm above the soil surface</tissue>
    </source>
</reference>
<sequence length="44" mass="4804">MPSSTHMVFLSGTYPQLCSFVIQSASCMLAGTLINDFAITVSFW</sequence>
<organism evidence="1">
    <name type="scientific">Arundo donax</name>
    <name type="common">Giant reed</name>
    <name type="synonym">Donax arundinaceus</name>
    <dbReference type="NCBI Taxonomy" id="35708"/>
    <lineage>
        <taxon>Eukaryota</taxon>
        <taxon>Viridiplantae</taxon>
        <taxon>Streptophyta</taxon>
        <taxon>Embryophyta</taxon>
        <taxon>Tracheophyta</taxon>
        <taxon>Spermatophyta</taxon>
        <taxon>Magnoliopsida</taxon>
        <taxon>Liliopsida</taxon>
        <taxon>Poales</taxon>
        <taxon>Poaceae</taxon>
        <taxon>PACMAD clade</taxon>
        <taxon>Arundinoideae</taxon>
        <taxon>Arundineae</taxon>
        <taxon>Arundo</taxon>
    </lineage>
</organism>
<accession>A0A0A9EP86</accession>
<dbReference type="EMBL" id="GBRH01195974">
    <property type="protein sequence ID" value="JAE01922.1"/>
    <property type="molecule type" value="Transcribed_RNA"/>
</dbReference>